<evidence type="ECO:0000256" key="11">
    <source>
        <dbReference type="SAM" id="MobiDB-lite"/>
    </source>
</evidence>
<evidence type="ECO:0000256" key="7">
    <source>
        <dbReference type="ARBA" id="ARBA00023067"/>
    </source>
</evidence>
<reference evidence="15" key="1">
    <citation type="submission" date="2010-06" db="EMBL/GenBank/DDBJ databases">
        <authorList>
            <person name="Jiang H."/>
            <person name="Abraham K."/>
            <person name="Ali S."/>
            <person name="Alsbrooks S.L."/>
            <person name="Anim B.N."/>
            <person name="Anosike U.S."/>
            <person name="Attaway T."/>
            <person name="Bandaranaike D.P."/>
            <person name="Battles P.K."/>
            <person name="Bell S.N."/>
            <person name="Bell A.V."/>
            <person name="Beltran B."/>
            <person name="Bickham C."/>
            <person name="Bustamante Y."/>
            <person name="Caleb T."/>
            <person name="Canada A."/>
            <person name="Cardenas V."/>
            <person name="Carter K."/>
            <person name="Chacko J."/>
            <person name="Chandrabose M.N."/>
            <person name="Chavez D."/>
            <person name="Chavez A."/>
            <person name="Chen L."/>
            <person name="Chu H.-S."/>
            <person name="Claassen K.J."/>
            <person name="Cockrell R."/>
            <person name="Collins M."/>
            <person name="Cooper J.A."/>
            <person name="Cree A."/>
            <person name="Curry S.M."/>
            <person name="Da Y."/>
            <person name="Dao M.D."/>
            <person name="Das B."/>
            <person name="Davila M.-L."/>
            <person name="Davy-Carroll L."/>
            <person name="Denson S."/>
            <person name="Dinh H."/>
            <person name="Ebong V.E."/>
            <person name="Edwards J.R."/>
            <person name="Egan A."/>
            <person name="El-Daye J."/>
            <person name="Escobedo L."/>
            <person name="Fernandez S."/>
            <person name="Fernando P.R."/>
            <person name="Flagg N."/>
            <person name="Forbes L.D."/>
            <person name="Fowler R.G."/>
            <person name="Fu Q."/>
            <person name="Gabisi R.A."/>
            <person name="Ganer J."/>
            <person name="Garbino Pronczuk A."/>
            <person name="Garcia R.M."/>
            <person name="Garner T."/>
            <person name="Garrett T.E."/>
            <person name="Gonzalez D.A."/>
            <person name="Hamid H."/>
            <person name="Hawkins E.S."/>
            <person name="Hirani K."/>
            <person name="Hogues M.E."/>
            <person name="Hollins B."/>
            <person name="Hsiao C.-H."/>
            <person name="Jabil R."/>
            <person name="James M.L."/>
            <person name="Jhangiani S.N."/>
            <person name="Johnson B."/>
            <person name="Johnson Q."/>
            <person name="Joshi V."/>
            <person name="Kalu J.B."/>
            <person name="Kam C."/>
            <person name="Kashfia A."/>
            <person name="Keebler J."/>
            <person name="Kisamo H."/>
            <person name="Kovar C.L."/>
            <person name="Lago L.A."/>
            <person name="Lai C.-Y."/>
            <person name="Laidlaw J."/>
            <person name="Lara F."/>
            <person name="Le T.-K."/>
            <person name="Lee S.L."/>
            <person name="Legall F.H."/>
            <person name="Lemon S.J."/>
            <person name="Lewis L.R."/>
            <person name="Li B."/>
            <person name="Liu Y."/>
            <person name="Liu Y.-S."/>
            <person name="Lopez J."/>
            <person name="Lozado R.J."/>
            <person name="Lu J."/>
            <person name="Madu R.C."/>
            <person name="Maheshwari M."/>
            <person name="Maheshwari R."/>
            <person name="Malloy K."/>
            <person name="Martinez E."/>
            <person name="Mathew T."/>
            <person name="Mercado I.C."/>
            <person name="Mercado C."/>
            <person name="Meyer B."/>
            <person name="Montgomery K."/>
            <person name="Morgan M.B."/>
            <person name="Munidasa M."/>
            <person name="Nazareth L.V."/>
            <person name="Nelson J."/>
            <person name="Ng B.M."/>
            <person name="Nguyen N.B."/>
            <person name="Nguyen P.Q."/>
            <person name="Nguyen T."/>
            <person name="Obregon M."/>
            <person name="Okwuonu G.O."/>
            <person name="Onwere C.G."/>
            <person name="Orozco G."/>
            <person name="Parra A."/>
            <person name="Patel S."/>
            <person name="Patil S."/>
            <person name="Perez A."/>
            <person name="Perez Y."/>
            <person name="Pham C."/>
            <person name="Primus E.L."/>
            <person name="Pu L.-L."/>
            <person name="Puazo M."/>
            <person name="Qin X."/>
            <person name="Quiroz J.B."/>
            <person name="Reese J."/>
            <person name="Richards S."/>
            <person name="Rives C.M."/>
            <person name="Robberts R."/>
            <person name="Ruiz S.J."/>
            <person name="Ruiz M.J."/>
            <person name="Santibanez J."/>
            <person name="Schneider B.W."/>
            <person name="Sisson I."/>
            <person name="Smith M."/>
            <person name="Sodergren E."/>
            <person name="Song X.-Z."/>
            <person name="Song B.B."/>
            <person name="Summersgill H."/>
            <person name="Thelus R."/>
            <person name="Thornton R.D."/>
            <person name="Trejos Z.Y."/>
            <person name="Usmani K."/>
            <person name="Vattathil S."/>
            <person name="Villasana D."/>
            <person name="Walker D.L."/>
            <person name="Wang S."/>
            <person name="Wang K."/>
            <person name="White C.S."/>
            <person name="Williams A.C."/>
            <person name="Williamson J."/>
            <person name="Wilson K."/>
            <person name="Woghiren I.O."/>
            <person name="Woodworth J.R."/>
            <person name="Worley K.C."/>
            <person name="Wright R.A."/>
            <person name="Wu W."/>
            <person name="Young L."/>
            <person name="Zhang L."/>
            <person name="Zhang J."/>
            <person name="Zhu Y."/>
            <person name="Muzny D.M."/>
            <person name="Weinstock G."/>
            <person name="Gibbs R.A."/>
        </authorList>
    </citation>
    <scope>NUCLEOTIDE SEQUENCE [LARGE SCALE GENOMIC DNA]</scope>
    <source>
        <strain evidence="15">LSR1</strain>
    </source>
</reference>
<dbReference type="Gene3D" id="1.25.10.10">
    <property type="entry name" value="Leucine-rich Repeat Variant"/>
    <property type="match status" value="1"/>
</dbReference>
<accession>A0A8R2B7S0</accession>
<feature type="compositionally biased region" description="Acidic residues" evidence="11">
    <location>
        <begin position="1322"/>
        <end position="1331"/>
    </location>
</feature>
<comment type="subcellular location">
    <subcellularLocation>
        <location evidence="2">Chromosome</location>
    </subcellularLocation>
    <subcellularLocation>
        <location evidence="1">Nucleus</location>
    </subcellularLocation>
</comment>
<evidence type="ECO:0000256" key="9">
    <source>
        <dbReference type="ARBA" id="ARBA00023306"/>
    </source>
</evidence>
<proteinExistence type="inferred from homology"/>
<dbReference type="Pfam" id="PF12717">
    <property type="entry name" value="Cnd1"/>
    <property type="match status" value="1"/>
</dbReference>
<dbReference type="GO" id="GO:0005634">
    <property type="term" value="C:nucleus"/>
    <property type="evidence" value="ECO:0007669"/>
    <property type="project" value="UniProtKB-SubCell"/>
</dbReference>
<dbReference type="GeneID" id="100167899"/>
<evidence type="ECO:0000256" key="2">
    <source>
        <dbReference type="ARBA" id="ARBA00004286"/>
    </source>
</evidence>
<evidence type="ECO:0000259" key="12">
    <source>
        <dbReference type="Pfam" id="PF12717"/>
    </source>
</evidence>
<dbReference type="InterPro" id="IPR016024">
    <property type="entry name" value="ARM-type_fold"/>
</dbReference>
<dbReference type="GO" id="GO:0000796">
    <property type="term" value="C:condensin complex"/>
    <property type="evidence" value="ECO:0007669"/>
    <property type="project" value="TreeGrafter"/>
</dbReference>
<evidence type="ECO:0000256" key="4">
    <source>
        <dbReference type="ARBA" id="ARBA00022454"/>
    </source>
</evidence>
<dbReference type="PANTHER" id="PTHR14222:SF2">
    <property type="entry name" value="CONDENSIN COMPLEX SUBUNIT 1"/>
    <property type="match status" value="1"/>
</dbReference>
<dbReference type="GO" id="GO:0007076">
    <property type="term" value="P:mitotic chromosome condensation"/>
    <property type="evidence" value="ECO:0007669"/>
    <property type="project" value="InterPro"/>
</dbReference>
<dbReference type="InterPro" id="IPR032682">
    <property type="entry name" value="Cnd1_C"/>
</dbReference>
<dbReference type="InterPro" id="IPR007673">
    <property type="entry name" value="Condensin_cplx_su1"/>
</dbReference>
<comment type="similarity">
    <text evidence="3 10">Belongs to the CND1 (condensin subunit 1) family.</text>
</comment>
<protein>
    <recommendedName>
        <fullName evidence="10">Condensin complex subunit 1</fullName>
    </recommendedName>
</protein>
<dbReference type="KEGG" id="api:100167899"/>
<dbReference type="InterPro" id="IPR024324">
    <property type="entry name" value="Condensin_cplx_su1_N"/>
</dbReference>
<dbReference type="Pfam" id="PF12922">
    <property type="entry name" value="Cnd1_N"/>
    <property type="match status" value="1"/>
</dbReference>
<dbReference type="InterPro" id="IPR026971">
    <property type="entry name" value="CND1/NCAPD3"/>
</dbReference>
<keyword evidence="7 10" id="KW-0226">DNA condensation</keyword>
<dbReference type="RefSeq" id="XP_008185324.2">
    <property type="nucleotide sequence ID" value="XM_008187102.2"/>
</dbReference>
<dbReference type="InterPro" id="IPR011989">
    <property type="entry name" value="ARM-like"/>
</dbReference>
<dbReference type="EnsemblMetazoa" id="XM_008187102.3">
    <property type="protein sequence ID" value="XP_008185324.2"/>
    <property type="gene ID" value="LOC100167899"/>
</dbReference>
<reference evidence="14" key="2">
    <citation type="submission" date="2022-06" db="UniProtKB">
        <authorList>
            <consortium name="EnsemblMetazoa"/>
        </authorList>
    </citation>
    <scope>IDENTIFICATION</scope>
</reference>
<keyword evidence="6 10" id="KW-0498">Mitosis</keyword>
<keyword evidence="9 10" id="KW-0131">Cell cycle</keyword>
<evidence type="ECO:0000256" key="6">
    <source>
        <dbReference type="ARBA" id="ARBA00022776"/>
    </source>
</evidence>
<dbReference type="OrthoDB" id="436262at2759"/>
<keyword evidence="8" id="KW-0539">Nucleus</keyword>
<keyword evidence="15" id="KW-1185">Reference proteome</keyword>
<sequence>MAYKDFFIYTDRNKLRTPSTIEYRVEKLLKPKELKPHIKACYEELKSEGAQFIYKNFDTIFSVIEFIDQTDYNDLHYVYEKILVKSLNIIASFFSSYGEIEDMSLDLRHQFTNIIKMNIYLFVEFVHSFNTKIETDYKLLLLETKGRNKKQDMIQKHTSDYNWNWEDNLCIGLRAIYNIISNNITQLYDPPYIDHTFVSYVASCCYTQLENPSIAFVRTKSLRDSVMQILEILITDYDHAHDFKTRVVQLLKLYEHLSLPLAKTVLQIIESGDNRSSLIELIVKEIAETGEMEGIKETNNQEITGGKSCCAFLVEIARHCPQLLLPNIEHLLPCLESDPYTMRICVLSVLKELIIHVLNNDELDELQRKTRDDYIIIMQDHLLDVNAFVRSKILQLFTAIINEDCLPKQMYGVILNCAEEKLHDKSSYVTKSAIQLIKTLIKLNPYSCDFTEDKLHDKLKEENCYLKCMKRVLKGKLDSEMNKEDMWPSIETPLKLFLKEIVEDRSSNIFGEIKILNDMELPDVLIKIKSYITSHKFKSALKYALRGRYTFKEEPLFQLEDEIHLSKQYFLVLKNIWYCENTMGSMGSINMDNLKQMTSDEINFLIFSTESKIAYLQDYTEYLHTIKKALNTISHLMFGNTPSESLEAIDFFTTAYKFGVPHCQSGIDAMLTLIFSSDSNIKEAMVNSYKTIYLKIEEDKDSSTTRPVTIMTRLICLIKTLNVTNRRAFKALLNEWLKNKTLDDECIMVLWAWLTKSKDINDEDRVVAALILSLLASTQPSIALGNLESILQYGFCDDFQLFIYNCQILEPITQEHFKRFSDNHELVKRVFSLVKKCFNESEVQIFNDVASNAVNIIYKLTIQPDATCMTLIETLYNSMLNNKDGSSQKNEIYVQSNTNMLAKFIFIIGHIALQQYEHLDNYIAKELIQNVRDKYQTKKLKMDKAKEDENVHDSEAAEIEAINDRIRQICDKQLLKENGIFAHFSKHILINACSSKDLDLKTNSIISLMKFMLISTSFCHKHLPMFLNLMANSDNLETAIDLVSGFGWLVFRHPNLMEPCTDKLYAKLHDKCNQVRYSTLITIIDLIRQEMIKVRGQIAGIAKLLVDEEQNINYIARQFFGVIAEKGNTLYNVLSDIISTLSNPDDLVPETDFQSIMKFLLPLINKERQIESLVDKLCIRLKESDNKIQEYYISYCLTLIKYTDKSLTKLSDNISYYTNKLKNPRVYNNFNILISANSKTAKPATKEILNELTSKIEKIVKDEDFAVLLSQKTPGKRLNTVRKKAPISITNESSGDEIEPLQLVTKRSARCRSKVKRRLMENDSEEEENDEEIARTSGASNVQKIVHIKVNEDTEIDNDKINVIKRTTRRNKFGSLSKKSPRYKT</sequence>
<dbReference type="GO" id="GO:0000779">
    <property type="term" value="C:condensed chromosome, centromeric region"/>
    <property type="evidence" value="ECO:0007669"/>
    <property type="project" value="TreeGrafter"/>
</dbReference>
<feature type="domain" description="Condensin complex subunit 1 N-terminal" evidence="13">
    <location>
        <begin position="89"/>
        <end position="241"/>
    </location>
</feature>
<dbReference type="PANTHER" id="PTHR14222">
    <property type="entry name" value="CONDENSIN"/>
    <property type="match status" value="1"/>
</dbReference>
<comment type="function">
    <text evidence="10">Regulatory subunit of the condensin complex, a complex required for conversion of interphase chromatin into mitotic-like condense chromosomes. The condensin complex probably introduces positive supercoils into relaxed DNA in the presence of type I topoisomerases and converts nicked DNA into positive knotted forms in the presence of type II topoisomerases.</text>
</comment>
<keyword evidence="4" id="KW-0158">Chromosome</keyword>
<evidence type="ECO:0000256" key="8">
    <source>
        <dbReference type="ARBA" id="ARBA00023242"/>
    </source>
</evidence>
<organism evidence="14 15">
    <name type="scientific">Acyrthosiphon pisum</name>
    <name type="common">Pea aphid</name>
    <dbReference type="NCBI Taxonomy" id="7029"/>
    <lineage>
        <taxon>Eukaryota</taxon>
        <taxon>Metazoa</taxon>
        <taxon>Ecdysozoa</taxon>
        <taxon>Arthropoda</taxon>
        <taxon>Hexapoda</taxon>
        <taxon>Insecta</taxon>
        <taxon>Pterygota</taxon>
        <taxon>Neoptera</taxon>
        <taxon>Paraneoptera</taxon>
        <taxon>Hemiptera</taxon>
        <taxon>Sternorrhyncha</taxon>
        <taxon>Aphidomorpha</taxon>
        <taxon>Aphidoidea</taxon>
        <taxon>Aphididae</taxon>
        <taxon>Macrosiphini</taxon>
        <taxon>Acyrthosiphon</taxon>
    </lineage>
</organism>
<evidence type="ECO:0000259" key="13">
    <source>
        <dbReference type="Pfam" id="PF12922"/>
    </source>
</evidence>
<dbReference type="CTD" id="43491"/>
<name>A0A8R2B7S0_ACYPI</name>
<evidence type="ECO:0000313" key="14">
    <source>
        <dbReference type="EnsemblMetazoa" id="XP_008185324.2"/>
    </source>
</evidence>
<evidence type="ECO:0000256" key="5">
    <source>
        <dbReference type="ARBA" id="ARBA00022618"/>
    </source>
</evidence>
<evidence type="ECO:0000256" key="3">
    <source>
        <dbReference type="ARBA" id="ARBA00009606"/>
    </source>
</evidence>
<feature type="domain" description="Condensin complex subunit 1 C-terminal" evidence="12">
    <location>
        <begin position="1050"/>
        <end position="1197"/>
    </location>
</feature>
<dbReference type="GO" id="GO:0010032">
    <property type="term" value="P:meiotic chromosome condensation"/>
    <property type="evidence" value="ECO:0007669"/>
    <property type="project" value="TreeGrafter"/>
</dbReference>
<feature type="region of interest" description="Disordered" evidence="11">
    <location>
        <begin position="1319"/>
        <end position="1342"/>
    </location>
</feature>
<dbReference type="Proteomes" id="UP000007819">
    <property type="component" value="Chromosome A1"/>
</dbReference>
<dbReference type="SUPFAM" id="SSF48371">
    <property type="entry name" value="ARM repeat"/>
    <property type="match status" value="1"/>
</dbReference>
<keyword evidence="5 10" id="KW-0132">Cell division</keyword>
<dbReference type="PIRSF" id="PIRSF017127">
    <property type="entry name" value="Condensin_D2"/>
    <property type="match status" value="1"/>
</dbReference>
<dbReference type="GO" id="GO:0051301">
    <property type="term" value="P:cell division"/>
    <property type="evidence" value="ECO:0007669"/>
    <property type="project" value="UniProtKB-KW"/>
</dbReference>
<dbReference type="GO" id="GO:0042393">
    <property type="term" value="F:histone binding"/>
    <property type="evidence" value="ECO:0007669"/>
    <property type="project" value="TreeGrafter"/>
</dbReference>
<evidence type="ECO:0000313" key="15">
    <source>
        <dbReference type="Proteomes" id="UP000007819"/>
    </source>
</evidence>
<evidence type="ECO:0000256" key="10">
    <source>
        <dbReference type="PIRNR" id="PIRNR017127"/>
    </source>
</evidence>
<evidence type="ECO:0000256" key="1">
    <source>
        <dbReference type="ARBA" id="ARBA00004123"/>
    </source>
</evidence>